<dbReference type="InterPro" id="IPR020955">
    <property type="entry name" value="Uncharacterised_Atu4866"/>
</dbReference>
<organism evidence="1 2">
    <name type="scientific">Dongia rigui</name>
    <dbReference type="NCBI Taxonomy" id="940149"/>
    <lineage>
        <taxon>Bacteria</taxon>
        <taxon>Pseudomonadati</taxon>
        <taxon>Pseudomonadota</taxon>
        <taxon>Alphaproteobacteria</taxon>
        <taxon>Rhodospirillales</taxon>
        <taxon>Dongiaceae</taxon>
        <taxon>Dongia</taxon>
    </lineage>
</organism>
<comment type="caution">
    <text evidence="1">The sequence shown here is derived from an EMBL/GenBank/DDBJ whole genome shotgun (WGS) entry which is preliminary data.</text>
</comment>
<keyword evidence="2" id="KW-1185">Reference proteome</keyword>
<evidence type="ECO:0000313" key="2">
    <source>
        <dbReference type="Proteomes" id="UP001271769"/>
    </source>
</evidence>
<dbReference type="EMBL" id="JAXCLX010000001">
    <property type="protein sequence ID" value="MDY0871636.1"/>
    <property type="molecule type" value="Genomic_DNA"/>
</dbReference>
<name>A0ABU5DYJ6_9PROT</name>
<reference evidence="1 2" key="1">
    <citation type="journal article" date="2013" name="Antonie Van Leeuwenhoek">
        <title>Dongia rigui sp. nov., isolated from freshwater of a large wetland in Korea.</title>
        <authorList>
            <person name="Baik K.S."/>
            <person name="Hwang Y.M."/>
            <person name="Choi J.S."/>
            <person name="Kwon J."/>
            <person name="Seong C.N."/>
        </authorList>
    </citation>
    <scope>NUCLEOTIDE SEQUENCE [LARGE SCALE GENOMIC DNA]</scope>
    <source>
        <strain evidence="1 2">04SU4-P</strain>
    </source>
</reference>
<dbReference type="Gene3D" id="2.40.128.290">
    <property type="entry name" value="Uncharacterised protein Atu4866, PF11512"/>
    <property type="match status" value="1"/>
</dbReference>
<evidence type="ECO:0000313" key="1">
    <source>
        <dbReference type="EMBL" id="MDY0871636.1"/>
    </source>
</evidence>
<sequence>MAVHAEARFEPMPTPLIDNPAVEPSGEWISLRNTGVRLFLTSDGRYAKHQGVRMATHSGRYSRRGREIRFVDEFDFIMVGEISNDTLKIGEYVYRRG</sequence>
<dbReference type="InterPro" id="IPR038646">
    <property type="entry name" value="Atu4866-like_sf"/>
</dbReference>
<proteinExistence type="predicted"/>
<dbReference type="Proteomes" id="UP001271769">
    <property type="component" value="Unassembled WGS sequence"/>
</dbReference>
<protein>
    <submittedName>
        <fullName evidence="1">Atu4866 domain-containing protein</fullName>
    </submittedName>
</protein>
<gene>
    <name evidence="1" type="ORF">SMD31_06870</name>
</gene>
<dbReference type="RefSeq" id="WP_320500066.1">
    <property type="nucleotide sequence ID" value="NZ_JAXCLX010000001.1"/>
</dbReference>
<accession>A0ABU5DYJ6</accession>
<dbReference type="Pfam" id="PF11512">
    <property type="entry name" value="Atu4866"/>
    <property type="match status" value="1"/>
</dbReference>